<sequence length="114" mass="12633">MEQPKQENNSKGLSCFEKYLTVWVIGAIVTGIILGKLAPDFATRLDSMAIYIGQAPVVSIPIAICLFLMMYPIMVKIDFAEVVKAGKSIKPVSLTLLINWAIKPFTMYAISVFF</sequence>
<reference evidence="9" key="1">
    <citation type="journal article" date="2015" name="Nature">
        <title>Complex archaea that bridge the gap between prokaryotes and eukaryotes.</title>
        <authorList>
            <person name="Spang A."/>
            <person name="Saw J.H."/>
            <person name="Jorgensen S.L."/>
            <person name="Zaremba-Niedzwiedzka K."/>
            <person name="Martijn J."/>
            <person name="Lind A.E."/>
            <person name="van Eijk R."/>
            <person name="Schleper C."/>
            <person name="Guy L."/>
            <person name="Ettema T.J."/>
        </authorList>
    </citation>
    <scope>NUCLEOTIDE SEQUENCE</scope>
</reference>
<gene>
    <name evidence="9" type="ORF">LCGC14_2667990</name>
</gene>
<evidence type="ECO:0000256" key="6">
    <source>
        <dbReference type="ARBA" id="ARBA00022989"/>
    </source>
</evidence>
<evidence type="ECO:0000256" key="8">
    <source>
        <dbReference type="SAM" id="Phobius"/>
    </source>
</evidence>
<comment type="caution">
    <text evidence="9">The sequence shown here is derived from an EMBL/GenBank/DDBJ whole genome shotgun (WGS) entry which is preliminary data.</text>
</comment>
<evidence type="ECO:0000256" key="5">
    <source>
        <dbReference type="ARBA" id="ARBA00022692"/>
    </source>
</evidence>
<dbReference type="GO" id="GO:0015297">
    <property type="term" value="F:antiporter activity"/>
    <property type="evidence" value="ECO:0007669"/>
    <property type="project" value="InterPro"/>
</dbReference>
<feature type="transmembrane region" description="Helical" evidence="8">
    <location>
        <begin position="50"/>
        <end position="71"/>
    </location>
</feature>
<dbReference type="AlphaFoldDB" id="A0A0F8ZPX4"/>
<comment type="similarity">
    <text evidence="2">Belongs to the arsenical resistance-3 (ACR3) (TC 2.A.59) family.</text>
</comment>
<evidence type="ECO:0000256" key="3">
    <source>
        <dbReference type="ARBA" id="ARBA00022448"/>
    </source>
</evidence>
<evidence type="ECO:0000256" key="4">
    <source>
        <dbReference type="ARBA" id="ARBA00022475"/>
    </source>
</evidence>
<evidence type="ECO:0000256" key="1">
    <source>
        <dbReference type="ARBA" id="ARBA00004651"/>
    </source>
</evidence>
<organism evidence="9">
    <name type="scientific">marine sediment metagenome</name>
    <dbReference type="NCBI Taxonomy" id="412755"/>
    <lineage>
        <taxon>unclassified sequences</taxon>
        <taxon>metagenomes</taxon>
        <taxon>ecological metagenomes</taxon>
    </lineage>
</organism>
<dbReference type="PANTHER" id="PTHR43057:SF1">
    <property type="entry name" value="ARSENICAL-RESISTANCE PROTEIN 3"/>
    <property type="match status" value="1"/>
</dbReference>
<keyword evidence="4" id="KW-1003">Cell membrane</keyword>
<accession>A0A0F8ZPX4</accession>
<dbReference type="InterPro" id="IPR002657">
    <property type="entry name" value="BilAc:Na_symport/Acr3"/>
</dbReference>
<dbReference type="EMBL" id="LAZR01046702">
    <property type="protein sequence ID" value="KKK95917.1"/>
    <property type="molecule type" value="Genomic_DNA"/>
</dbReference>
<evidence type="ECO:0000256" key="7">
    <source>
        <dbReference type="ARBA" id="ARBA00023136"/>
    </source>
</evidence>
<name>A0A0F8ZPX4_9ZZZZ</name>
<feature type="non-terminal residue" evidence="9">
    <location>
        <position position="114"/>
    </location>
</feature>
<dbReference type="Gene3D" id="1.20.1530.20">
    <property type="match status" value="1"/>
</dbReference>
<dbReference type="PANTHER" id="PTHR43057">
    <property type="entry name" value="ARSENITE EFFLUX TRANSPORTER"/>
    <property type="match status" value="1"/>
</dbReference>
<dbReference type="InterPro" id="IPR038770">
    <property type="entry name" value="Na+/solute_symporter_sf"/>
</dbReference>
<evidence type="ECO:0008006" key="10">
    <source>
        <dbReference type="Google" id="ProtNLM"/>
    </source>
</evidence>
<feature type="transmembrane region" description="Helical" evidence="8">
    <location>
        <begin position="92"/>
        <end position="113"/>
    </location>
</feature>
<keyword evidence="3" id="KW-0813">Transport</keyword>
<protein>
    <recommendedName>
        <fullName evidence="10">Arsenical-resistance protein</fullName>
    </recommendedName>
</protein>
<feature type="transmembrane region" description="Helical" evidence="8">
    <location>
        <begin position="20"/>
        <end position="38"/>
    </location>
</feature>
<dbReference type="InterPro" id="IPR004706">
    <property type="entry name" value="Arsenical-R_Acr3"/>
</dbReference>
<dbReference type="GO" id="GO:0005886">
    <property type="term" value="C:plasma membrane"/>
    <property type="evidence" value="ECO:0007669"/>
    <property type="project" value="UniProtKB-SubCell"/>
</dbReference>
<evidence type="ECO:0000256" key="2">
    <source>
        <dbReference type="ARBA" id="ARBA00010110"/>
    </source>
</evidence>
<keyword evidence="5 8" id="KW-0812">Transmembrane</keyword>
<dbReference type="GO" id="GO:0015104">
    <property type="term" value="F:antimonite transmembrane transporter activity"/>
    <property type="evidence" value="ECO:0007669"/>
    <property type="project" value="TreeGrafter"/>
</dbReference>
<dbReference type="GO" id="GO:0015105">
    <property type="term" value="F:arsenite transmembrane transporter activity"/>
    <property type="evidence" value="ECO:0007669"/>
    <property type="project" value="TreeGrafter"/>
</dbReference>
<proteinExistence type="inferred from homology"/>
<keyword evidence="7 8" id="KW-0472">Membrane</keyword>
<keyword evidence="6 8" id="KW-1133">Transmembrane helix</keyword>
<comment type="subcellular location">
    <subcellularLocation>
        <location evidence="1">Cell membrane</location>
        <topology evidence="1">Multi-pass membrane protein</topology>
    </subcellularLocation>
</comment>
<dbReference type="Pfam" id="PF01758">
    <property type="entry name" value="SBF"/>
    <property type="match status" value="1"/>
</dbReference>
<evidence type="ECO:0000313" key="9">
    <source>
        <dbReference type="EMBL" id="KKK95917.1"/>
    </source>
</evidence>